<keyword evidence="11" id="KW-1185">Reference proteome</keyword>
<dbReference type="InterPro" id="IPR014014">
    <property type="entry name" value="RNA_helicase_DEAD_Q_motif"/>
</dbReference>
<feature type="short sequence motif" description="Q motif" evidence="6">
    <location>
        <begin position="55"/>
        <end position="83"/>
    </location>
</feature>
<gene>
    <name evidence="10" type="ORF">QR680_010837</name>
</gene>
<dbReference type="PROSITE" id="PS51192">
    <property type="entry name" value="HELICASE_ATP_BIND_1"/>
    <property type="match status" value="1"/>
</dbReference>
<dbReference type="PROSITE" id="PS51195">
    <property type="entry name" value="Q_MOTIF"/>
    <property type="match status" value="1"/>
</dbReference>
<evidence type="ECO:0000256" key="2">
    <source>
        <dbReference type="ARBA" id="ARBA00022741"/>
    </source>
</evidence>
<dbReference type="InterPro" id="IPR014001">
    <property type="entry name" value="Helicase_ATP-bd"/>
</dbReference>
<dbReference type="Pfam" id="PF00270">
    <property type="entry name" value="DEAD"/>
    <property type="match status" value="1"/>
</dbReference>
<evidence type="ECO:0000256" key="5">
    <source>
        <dbReference type="ARBA" id="ARBA00022840"/>
    </source>
</evidence>
<dbReference type="EMBL" id="JAUCMV010000001">
    <property type="protein sequence ID" value="KAK0428499.1"/>
    <property type="molecule type" value="Genomic_DNA"/>
</dbReference>
<dbReference type="GO" id="GO:0005524">
    <property type="term" value="F:ATP binding"/>
    <property type="evidence" value="ECO:0007669"/>
    <property type="project" value="UniProtKB-KW"/>
</dbReference>
<dbReference type="CDD" id="cd17963">
    <property type="entry name" value="DEADc_DDX19_DDX25"/>
    <property type="match status" value="1"/>
</dbReference>
<dbReference type="InterPro" id="IPR027417">
    <property type="entry name" value="P-loop_NTPase"/>
</dbReference>
<feature type="domain" description="DEAD-box RNA helicase Q" evidence="9">
    <location>
        <begin position="55"/>
        <end position="83"/>
    </location>
</feature>
<dbReference type="GO" id="GO:0016787">
    <property type="term" value="F:hydrolase activity"/>
    <property type="evidence" value="ECO:0007669"/>
    <property type="project" value="UniProtKB-KW"/>
</dbReference>
<keyword evidence="5" id="KW-0067">ATP-binding</keyword>
<keyword evidence="3" id="KW-0378">Hydrolase</keyword>
<evidence type="ECO:0000256" key="3">
    <source>
        <dbReference type="ARBA" id="ARBA00022801"/>
    </source>
</evidence>
<dbReference type="CDD" id="cd18787">
    <property type="entry name" value="SF2_C_DEAD"/>
    <property type="match status" value="1"/>
</dbReference>
<dbReference type="SMART" id="SM00490">
    <property type="entry name" value="HELICc"/>
    <property type="match status" value="1"/>
</dbReference>
<dbReference type="Pfam" id="PF00271">
    <property type="entry name" value="Helicase_C"/>
    <property type="match status" value="1"/>
</dbReference>
<accession>A0AA39ISQ8</accession>
<evidence type="ECO:0000259" key="8">
    <source>
        <dbReference type="PROSITE" id="PS51194"/>
    </source>
</evidence>
<dbReference type="SMART" id="SM00487">
    <property type="entry name" value="DEXDc"/>
    <property type="match status" value="1"/>
</dbReference>
<keyword evidence="2" id="KW-0547">Nucleotide-binding</keyword>
<evidence type="ECO:0000259" key="9">
    <source>
        <dbReference type="PROSITE" id="PS51195"/>
    </source>
</evidence>
<dbReference type="SUPFAM" id="SSF52540">
    <property type="entry name" value="P-loop containing nucleoside triphosphate hydrolases"/>
    <property type="match status" value="1"/>
</dbReference>
<evidence type="ECO:0000256" key="6">
    <source>
        <dbReference type="PROSITE-ProRule" id="PRU00552"/>
    </source>
</evidence>
<dbReference type="GO" id="GO:0003676">
    <property type="term" value="F:nucleic acid binding"/>
    <property type="evidence" value="ECO:0007669"/>
    <property type="project" value="InterPro"/>
</dbReference>
<name>A0AA39ISQ8_9BILA</name>
<evidence type="ECO:0000259" key="7">
    <source>
        <dbReference type="PROSITE" id="PS51192"/>
    </source>
</evidence>
<evidence type="ECO:0000313" key="10">
    <source>
        <dbReference type="EMBL" id="KAK0428499.1"/>
    </source>
</evidence>
<keyword evidence="4" id="KW-0347">Helicase</keyword>
<dbReference type="Proteomes" id="UP001175271">
    <property type="component" value="Unassembled WGS sequence"/>
</dbReference>
<dbReference type="Gene3D" id="3.40.50.300">
    <property type="entry name" value="P-loop containing nucleotide triphosphate hydrolases"/>
    <property type="match status" value="2"/>
</dbReference>
<dbReference type="EC" id="3.6.4.13" evidence="1"/>
<dbReference type="InterPro" id="IPR001650">
    <property type="entry name" value="Helicase_C-like"/>
</dbReference>
<protein>
    <recommendedName>
        <fullName evidence="1">RNA helicase</fullName>
        <ecNumber evidence="1">3.6.4.13</ecNumber>
    </recommendedName>
</protein>
<evidence type="ECO:0000256" key="4">
    <source>
        <dbReference type="ARBA" id="ARBA00022806"/>
    </source>
</evidence>
<sequence length="453" mass="50769">MSFTGPPPAAGQNELPVDSKVNQFLNKQLTDISTDMEFTIKSSRIDPQGPLYSGKTFASLRLKPELLKALNDLSFIQPSKIQEVILPVLLMAPPQNVIAQAQSGTGKTVAFALAMLSRVDPTKPWPQCICLAPTFELALQIGDVIKDLGKYIEGLSWRYAVKGAPLERGEKITQHIIIGTPGKAHDWIIKFKALDPSKIVSFVLDEADQMISMQGIMEQSIRLHKEVENNTQDCQTMLFSATYTEDLIKFAETIVKDSYRLTLQKKEQNVPYIRQFVVPCADRMAKYRTVVNLFRGITISTSIIFCHTKASVDWLAAQMQQRGYVVGVLHSNMTIEERATVIDMFRNGEFKLLITTNVCARGIDVPQVTMVINYDMPVTHDKGEPDYETYIHRIGRTGRFGHPGLAVNFADSDRAMEIVNMIATYFGVEIQKLDTEDDSQLERIENDKTGGIN</sequence>
<dbReference type="PROSITE" id="PS51194">
    <property type="entry name" value="HELICASE_CTER"/>
    <property type="match status" value="1"/>
</dbReference>
<dbReference type="InterPro" id="IPR011545">
    <property type="entry name" value="DEAD/DEAH_box_helicase_dom"/>
</dbReference>
<feature type="domain" description="Helicase ATP-binding" evidence="7">
    <location>
        <begin position="88"/>
        <end position="261"/>
    </location>
</feature>
<feature type="domain" description="Helicase C-terminal" evidence="8">
    <location>
        <begin position="272"/>
        <end position="441"/>
    </location>
</feature>
<reference evidence="10" key="1">
    <citation type="submission" date="2023-06" db="EMBL/GenBank/DDBJ databases">
        <title>Genomic analysis of the entomopathogenic nematode Steinernema hermaphroditum.</title>
        <authorList>
            <person name="Schwarz E.M."/>
            <person name="Heppert J.K."/>
            <person name="Baniya A."/>
            <person name="Schwartz H.T."/>
            <person name="Tan C.-H."/>
            <person name="Antoshechkin I."/>
            <person name="Sternberg P.W."/>
            <person name="Goodrich-Blair H."/>
            <person name="Dillman A.R."/>
        </authorList>
    </citation>
    <scope>NUCLEOTIDE SEQUENCE</scope>
    <source>
        <strain evidence="10">PS9179</strain>
        <tissue evidence="10">Whole animal</tissue>
    </source>
</reference>
<comment type="caution">
    <text evidence="10">The sequence shown here is derived from an EMBL/GenBank/DDBJ whole genome shotgun (WGS) entry which is preliminary data.</text>
</comment>
<evidence type="ECO:0000256" key="1">
    <source>
        <dbReference type="ARBA" id="ARBA00012552"/>
    </source>
</evidence>
<evidence type="ECO:0000313" key="11">
    <source>
        <dbReference type="Proteomes" id="UP001175271"/>
    </source>
</evidence>
<dbReference type="GO" id="GO:0003724">
    <property type="term" value="F:RNA helicase activity"/>
    <property type="evidence" value="ECO:0007669"/>
    <property type="project" value="UniProtKB-EC"/>
</dbReference>
<dbReference type="PANTHER" id="PTHR47958">
    <property type="entry name" value="ATP-DEPENDENT RNA HELICASE DBP3"/>
    <property type="match status" value="1"/>
</dbReference>
<dbReference type="AlphaFoldDB" id="A0AA39ISQ8"/>
<proteinExistence type="predicted"/>
<organism evidence="10 11">
    <name type="scientific">Steinernema hermaphroditum</name>
    <dbReference type="NCBI Taxonomy" id="289476"/>
    <lineage>
        <taxon>Eukaryota</taxon>
        <taxon>Metazoa</taxon>
        <taxon>Ecdysozoa</taxon>
        <taxon>Nematoda</taxon>
        <taxon>Chromadorea</taxon>
        <taxon>Rhabditida</taxon>
        <taxon>Tylenchina</taxon>
        <taxon>Panagrolaimomorpha</taxon>
        <taxon>Strongyloidoidea</taxon>
        <taxon>Steinernematidae</taxon>
        <taxon>Steinernema</taxon>
    </lineage>
</organism>